<feature type="domain" description="Exonuclease" evidence="5">
    <location>
        <begin position="123"/>
        <end position="296"/>
    </location>
</feature>
<reference evidence="6" key="1">
    <citation type="journal article" date="2019" name="Nat. Med.">
        <title>A library of human gut bacterial isolates paired with longitudinal multiomics data enables mechanistic microbiome research.</title>
        <authorList>
            <person name="Poyet M."/>
            <person name="Groussin M."/>
            <person name="Gibbons S.M."/>
            <person name="Avila-Pacheco J."/>
            <person name="Jiang X."/>
            <person name="Kearney S.M."/>
            <person name="Perrotta A.R."/>
            <person name="Berdy B."/>
            <person name="Zhao S."/>
            <person name="Lieberman T.D."/>
            <person name="Swanson P.K."/>
            <person name="Smith M."/>
            <person name="Roesemann S."/>
            <person name="Alexander J.E."/>
            <person name="Rich S.A."/>
            <person name="Livny J."/>
            <person name="Vlamakis H."/>
            <person name="Clish C."/>
            <person name="Bullock K."/>
            <person name="Deik A."/>
            <person name="Scott J."/>
            <person name="Pierce K.A."/>
            <person name="Xavier R.J."/>
            <person name="Alm E.J."/>
        </authorList>
    </citation>
    <scope>NUCLEOTIDE SEQUENCE</scope>
    <source>
        <strain evidence="6">BIOML-A16</strain>
    </source>
</reference>
<dbReference type="Pfam" id="PF00929">
    <property type="entry name" value="RNase_T"/>
    <property type="match status" value="1"/>
</dbReference>
<dbReference type="SMART" id="SM00479">
    <property type="entry name" value="EXOIII"/>
    <property type="match status" value="1"/>
</dbReference>
<gene>
    <name evidence="6" type="ORF">F3B52_26530</name>
</gene>
<dbReference type="InterPro" id="IPR013520">
    <property type="entry name" value="Ribonucl_H"/>
</dbReference>
<evidence type="ECO:0000256" key="1">
    <source>
        <dbReference type="ARBA" id="ARBA00022722"/>
    </source>
</evidence>
<dbReference type="CDD" id="cd06127">
    <property type="entry name" value="DEDDh"/>
    <property type="match status" value="1"/>
</dbReference>
<dbReference type="GO" id="GO:0003676">
    <property type="term" value="F:nucleic acid binding"/>
    <property type="evidence" value="ECO:0007669"/>
    <property type="project" value="InterPro"/>
</dbReference>
<protein>
    <submittedName>
        <fullName evidence="6">3'-5' exonuclease</fullName>
    </submittedName>
</protein>
<sequence>MPTGTSSGRRGRPRLARPMTGADSCGPSPRCPSVSRTRAASRRTPTNSSRSRGPSSESTASTWTARSTGARPRSDTMKIRIDGTPEEIEQAAHIFGPSCGPIKITKKREGGNFGYLEVDERQKIICLDCETTGLDPTEDEILSLSIVDWDGNVLLDRKYKPTRKTEWPDAQRVNGISPRAVAKCRDIWADSTEICQIIGEADEIIGYNVGFDLGFLDAVRIAPYNFGRKPRVTDTMYEFAKLQGDWDSAREDYKWYKLTEAAQIAEYEWTDKAHGSLADALACLAVQKYVDAEWRRLRGPEGIQMLYPNFRY</sequence>
<feature type="compositionally biased region" description="Low complexity" evidence="4">
    <location>
        <begin position="32"/>
        <end position="62"/>
    </location>
</feature>
<evidence type="ECO:0000256" key="2">
    <source>
        <dbReference type="ARBA" id="ARBA00022801"/>
    </source>
</evidence>
<keyword evidence="2" id="KW-0378">Hydrolase</keyword>
<dbReference type="Gene3D" id="3.30.420.10">
    <property type="entry name" value="Ribonuclease H-like superfamily/Ribonuclease H"/>
    <property type="match status" value="1"/>
</dbReference>
<dbReference type="InterPro" id="IPR036397">
    <property type="entry name" value="RNaseH_sf"/>
</dbReference>
<feature type="region of interest" description="Disordered" evidence="4">
    <location>
        <begin position="1"/>
        <end position="77"/>
    </location>
</feature>
<dbReference type="GO" id="GO:0008408">
    <property type="term" value="F:3'-5' exonuclease activity"/>
    <property type="evidence" value="ECO:0007669"/>
    <property type="project" value="TreeGrafter"/>
</dbReference>
<keyword evidence="3 6" id="KW-0269">Exonuclease</keyword>
<dbReference type="AlphaFoldDB" id="A0A642C0G3"/>
<dbReference type="GO" id="GO:0006259">
    <property type="term" value="P:DNA metabolic process"/>
    <property type="evidence" value="ECO:0007669"/>
    <property type="project" value="UniProtKB-ARBA"/>
</dbReference>
<evidence type="ECO:0000259" key="5">
    <source>
        <dbReference type="SMART" id="SM00479"/>
    </source>
</evidence>
<evidence type="ECO:0000256" key="3">
    <source>
        <dbReference type="ARBA" id="ARBA00022839"/>
    </source>
</evidence>
<evidence type="ECO:0000313" key="6">
    <source>
        <dbReference type="EMBL" id="KAA4632647.1"/>
    </source>
</evidence>
<name>A0A642C0G3_BACOV</name>
<dbReference type="PANTHER" id="PTHR30231">
    <property type="entry name" value="DNA POLYMERASE III SUBUNIT EPSILON"/>
    <property type="match status" value="1"/>
</dbReference>
<accession>A0A642C0G3</accession>
<dbReference type="PANTHER" id="PTHR30231:SF4">
    <property type="entry name" value="PROTEIN NEN2"/>
    <property type="match status" value="1"/>
</dbReference>
<dbReference type="EMBL" id="VWFQ01000070">
    <property type="protein sequence ID" value="KAA4632647.1"/>
    <property type="molecule type" value="Genomic_DNA"/>
</dbReference>
<evidence type="ECO:0000256" key="4">
    <source>
        <dbReference type="SAM" id="MobiDB-lite"/>
    </source>
</evidence>
<dbReference type="InterPro" id="IPR012337">
    <property type="entry name" value="RNaseH-like_sf"/>
</dbReference>
<comment type="caution">
    <text evidence="6">The sequence shown here is derived from an EMBL/GenBank/DDBJ whole genome shotgun (WGS) entry which is preliminary data.</text>
</comment>
<proteinExistence type="predicted"/>
<organism evidence="6">
    <name type="scientific">Bacteroides ovatus</name>
    <dbReference type="NCBI Taxonomy" id="28116"/>
    <lineage>
        <taxon>Bacteria</taxon>
        <taxon>Pseudomonadati</taxon>
        <taxon>Bacteroidota</taxon>
        <taxon>Bacteroidia</taxon>
        <taxon>Bacteroidales</taxon>
        <taxon>Bacteroidaceae</taxon>
        <taxon>Bacteroides</taxon>
    </lineage>
</organism>
<dbReference type="SUPFAM" id="SSF53098">
    <property type="entry name" value="Ribonuclease H-like"/>
    <property type="match status" value="1"/>
</dbReference>
<keyword evidence="1" id="KW-0540">Nuclease</keyword>